<dbReference type="InterPro" id="IPR006680">
    <property type="entry name" value="Amidohydro-rel"/>
</dbReference>
<proteinExistence type="inferred from homology"/>
<dbReference type="Gene3D" id="3.20.20.140">
    <property type="entry name" value="Metal-dependent hydrolases"/>
    <property type="match status" value="2"/>
</dbReference>
<feature type="region of interest" description="Disordered" evidence="2">
    <location>
        <begin position="1021"/>
        <end position="1053"/>
    </location>
</feature>
<dbReference type="EMBL" id="BATC01000004">
    <property type="protein sequence ID" value="GAD58112.1"/>
    <property type="molecule type" value="Genomic_DNA"/>
</dbReference>
<dbReference type="Pfam" id="PF07676">
    <property type="entry name" value="PD40"/>
    <property type="match status" value="4"/>
</dbReference>
<evidence type="ECO:0000259" key="3">
    <source>
        <dbReference type="Pfam" id="PF01979"/>
    </source>
</evidence>
<dbReference type="PANTHER" id="PTHR36842">
    <property type="entry name" value="PROTEIN TOLB HOMOLOG"/>
    <property type="match status" value="1"/>
</dbReference>
<dbReference type="SUPFAM" id="SSF51338">
    <property type="entry name" value="Composite domain of metallo-dependent hydrolases"/>
    <property type="match status" value="1"/>
</dbReference>
<dbReference type="Gene3D" id="2.120.10.30">
    <property type="entry name" value="TolB, C-terminal domain"/>
    <property type="match status" value="3"/>
</dbReference>
<dbReference type="Pfam" id="PF01979">
    <property type="entry name" value="Amidohydro_1"/>
    <property type="match status" value="1"/>
</dbReference>
<dbReference type="SUPFAM" id="SSF82171">
    <property type="entry name" value="DPP6 N-terminal domain-like"/>
    <property type="match status" value="2"/>
</dbReference>
<dbReference type="InterPro" id="IPR011059">
    <property type="entry name" value="Metal-dep_hydrolase_composite"/>
</dbReference>
<evidence type="ECO:0000256" key="2">
    <source>
        <dbReference type="SAM" id="MobiDB-lite"/>
    </source>
</evidence>
<dbReference type="InterPro" id="IPR032466">
    <property type="entry name" value="Metal_Hydrolase"/>
</dbReference>
<evidence type="ECO:0000256" key="1">
    <source>
        <dbReference type="ARBA" id="ARBA00009820"/>
    </source>
</evidence>
<dbReference type="AlphaFoldDB" id="A0A8E0KKI7"/>
<dbReference type="PANTHER" id="PTHR36842:SF1">
    <property type="entry name" value="PROTEIN TOLB"/>
    <property type="match status" value="1"/>
</dbReference>
<sequence length="1053" mass="115625">MNNPMGPARDIPIDVTQGTWMSVDVSPDGTEIVFDMLGDLYVMPIGGGPATNLTSGVAWDMHPRWSPTGAPIAFTSDRGGGDNIWTIDRAGGETTQITRETFRLLSQPDWTPDGQFIVARKHFTSGRSLGAGEMWLYHRSGSGSGVQLTERRTQQKDSGEPVFSPDGRYLYFSDDATPGGTFEYSKDPNGQIYVIQRLDRETGEVEPYVTGPGGAIRPTPSPDGRWLAFIRRVRYQSTLYLMDIESGREIPIHDGLDRDLQETWAIHGVYPGISWTPDSQSIVFWAGGHIRRIDIDSREVADIPFRVTDTRRVQDALRRPVEVAPEQFDVRMVRWAETSPDGRRAVFEALGHLWIRDLPTGQARRLTRQDDHFELYPSWSRDSRSIVYTTWSDDELGTIRVVPASGGNGRVVSQGPGHYVEPTFSPDGRTIVYRTVSGGGLRSGLYSRDTGVYAMPAGGGEPTLVVGSGSQPQFGADSDRLFFTASGAEGVREFRSIDLDGSDERTHLTSQYASEFFISPDQNWIAWTERFNAYVAPFIGTGRGVSLSAGGGALPQTRVTRDAGEWLHWSGDSSRLQWSLGPELFSRDLNEAFAFVEGAPETLPEAPERGINLGFSHPTAAPDGVLALTGARLITMNGDEVIENGTIVIDGNRIAAVGPAGSVTVPAGARTVDASGATIIPGIIDGHWHGSMGSNEIIPQQSWVNYASLAFGVTTIHDPSNDTSEIFAHSELARAGRVLGPRIFSTGTILYGAATPFTAVVEDLDDARSTLRRMQAAGAFSVKSYNQPRRDQRQQIIQAARELDMMVVPEGGSLFQHNMTMIVDGHTTIEHAIPLANLYADVHQLWSQTGVAYNPTLTVAYGGNWGENYWYQESEVWRNERLLRFVPRRIVDARSRRPVHVPDNELNHISVAREAARLAELGVPVLLGPHGQREGLGAHWEMWMLEQGGMSPHQALQAGTIQGARALGMDRDIGSLEPGKLADLVVLSQNPLENLRNSTSIRYTVINGRIFDDNMDEVGGQPRRPFWFEGEDGDTLAPDEAIGQVHGHDHGEH</sequence>
<dbReference type="InterPro" id="IPR011659">
    <property type="entry name" value="WD40"/>
</dbReference>
<dbReference type="SUPFAM" id="SSF51556">
    <property type="entry name" value="Metallo-dependent hydrolases"/>
    <property type="match status" value="1"/>
</dbReference>
<evidence type="ECO:0000313" key="5">
    <source>
        <dbReference type="Proteomes" id="UP000016569"/>
    </source>
</evidence>
<accession>A0A8E0KKI7</accession>
<gene>
    <name evidence="4" type="ORF">MBEBAB_0362</name>
</gene>
<dbReference type="GO" id="GO:0016810">
    <property type="term" value="F:hydrolase activity, acting on carbon-nitrogen (but not peptide) bonds"/>
    <property type="evidence" value="ECO:0007669"/>
    <property type="project" value="InterPro"/>
</dbReference>
<comment type="similarity">
    <text evidence="1">Belongs to the TolB family.</text>
</comment>
<protein>
    <submittedName>
        <fullName evidence="4">TolB protein, periplasmic protein</fullName>
    </submittedName>
</protein>
<comment type="caution">
    <text evidence="4">The sequence shown here is derived from an EMBL/GenBank/DDBJ whole genome shotgun (WGS) entry which is preliminary data.</text>
</comment>
<keyword evidence="5" id="KW-1185">Reference proteome</keyword>
<organism evidence="4 5">
    <name type="scientific">Brevundimonas abyssalis TAR-001</name>
    <dbReference type="NCBI Taxonomy" id="1391729"/>
    <lineage>
        <taxon>Bacteria</taxon>
        <taxon>Pseudomonadati</taxon>
        <taxon>Pseudomonadota</taxon>
        <taxon>Alphaproteobacteria</taxon>
        <taxon>Caulobacterales</taxon>
        <taxon>Caulobacteraceae</taxon>
        <taxon>Brevundimonas</taxon>
    </lineage>
</organism>
<feature type="domain" description="Amidohydrolase-related" evidence="3">
    <location>
        <begin position="678"/>
        <end position="1010"/>
    </location>
</feature>
<dbReference type="Gene3D" id="2.30.40.10">
    <property type="entry name" value="Urease, subunit C, domain 1"/>
    <property type="match status" value="2"/>
</dbReference>
<evidence type="ECO:0000313" key="4">
    <source>
        <dbReference type="EMBL" id="GAD58112.1"/>
    </source>
</evidence>
<dbReference type="InterPro" id="IPR011042">
    <property type="entry name" value="6-blade_b-propeller_TolB-like"/>
</dbReference>
<name>A0A8E0KKI7_9CAUL</name>
<dbReference type="Proteomes" id="UP000016569">
    <property type="component" value="Unassembled WGS sequence"/>
</dbReference>
<reference evidence="5" key="1">
    <citation type="journal article" date="2013" name="Genome Announc.">
        <title>Draft Genome Sequence of the Dimorphic Prosthecate Bacterium Brevundimonas abyssalis TAR-001T.</title>
        <authorList>
            <person name="Tsubouchi T."/>
            <person name="Nishi S."/>
            <person name="Usui K."/>
            <person name="Shimane Y."/>
            <person name="Takaki Y."/>
            <person name="Maruyama T."/>
            <person name="Hatada Y."/>
        </authorList>
    </citation>
    <scope>NUCLEOTIDE SEQUENCE [LARGE SCALE GENOMIC DNA]</scope>
    <source>
        <strain evidence="5">TAR-001</strain>
    </source>
</reference>